<name>A0A7W7GKV8_9ACTN</name>
<keyword evidence="3" id="KW-1185">Reference proteome</keyword>
<reference evidence="2 3" key="1">
    <citation type="submission" date="2020-08" db="EMBL/GenBank/DDBJ databases">
        <title>Sequencing the genomes of 1000 actinobacteria strains.</title>
        <authorList>
            <person name="Klenk H.-P."/>
        </authorList>
    </citation>
    <scope>NUCLEOTIDE SEQUENCE [LARGE SCALE GENOMIC DNA]</scope>
    <source>
        <strain evidence="2 3">DSM 40483</strain>
    </source>
</reference>
<proteinExistence type="predicted"/>
<dbReference type="AlphaFoldDB" id="A0A7W7GKV8"/>
<dbReference type="EMBL" id="JACHMS010000001">
    <property type="protein sequence ID" value="MBB4714695.1"/>
    <property type="molecule type" value="Genomic_DNA"/>
</dbReference>
<accession>A0A7W7GKV8</accession>
<sequence>MESEGARIQFGAPARKHRRLFVGTIGDAPVTYGSDSPVYGSRTGRMHSEATSAA</sequence>
<evidence type="ECO:0000313" key="3">
    <source>
        <dbReference type="Proteomes" id="UP000565089"/>
    </source>
</evidence>
<comment type="caution">
    <text evidence="2">The sequence shown here is derived from an EMBL/GenBank/DDBJ whole genome shotgun (WGS) entry which is preliminary data.</text>
</comment>
<protein>
    <submittedName>
        <fullName evidence="2">Uncharacterized protein</fullName>
    </submittedName>
</protein>
<dbReference type="GeneID" id="95796551"/>
<gene>
    <name evidence="2" type="ORF">BJ965_004577</name>
</gene>
<organism evidence="2 3">
    <name type="scientific">Streptomyces luteogriseus</name>
    <dbReference type="NCBI Taxonomy" id="68233"/>
    <lineage>
        <taxon>Bacteria</taxon>
        <taxon>Bacillati</taxon>
        <taxon>Actinomycetota</taxon>
        <taxon>Actinomycetes</taxon>
        <taxon>Kitasatosporales</taxon>
        <taxon>Streptomycetaceae</taxon>
        <taxon>Streptomyces</taxon>
    </lineage>
</organism>
<dbReference type="RefSeq" id="WP_184910371.1">
    <property type="nucleotide sequence ID" value="NZ_JACHMS010000001.1"/>
</dbReference>
<feature type="region of interest" description="Disordered" evidence="1">
    <location>
        <begin position="34"/>
        <end position="54"/>
    </location>
</feature>
<evidence type="ECO:0000256" key="1">
    <source>
        <dbReference type="SAM" id="MobiDB-lite"/>
    </source>
</evidence>
<dbReference type="Proteomes" id="UP000565089">
    <property type="component" value="Unassembled WGS sequence"/>
</dbReference>
<evidence type="ECO:0000313" key="2">
    <source>
        <dbReference type="EMBL" id="MBB4714695.1"/>
    </source>
</evidence>